<comment type="caution">
    <text evidence="4">The sequence shown here is derived from an EMBL/GenBank/DDBJ whole genome shotgun (WGS) entry which is preliminary data.</text>
</comment>
<proteinExistence type="predicted"/>
<organism evidence="4 5">
    <name type="scientific">Noviherbaspirillum album</name>
    <dbReference type="NCBI Taxonomy" id="3080276"/>
    <lineage>
        <taxon>Bacteria</taxon>
        <taxon>Pseudomonadati</taxon>
        <taxon>Pseudomonadota</taxon>
        <taxon>Betaproteobacteria</taxon>
        <taxon>Burkholderiales</taxon>
        <taxon>Oxalobacteraceae</taxon>
        <taxon>Noviherbaspirillum</taxon>
    </lineage>
</organism>
<feature type="domain" description="Fatty acid hydroxylase" evidence="3">
    <location>
        <begin position="63"/>
        <end position="220"/>
    </location>
</feature>
<evidence type="ECO:0000259" key="3">
    <source>
        <dbReference type="Pfam" id="PF04116"/>
    </source>
</evidence>
<feature type="transmembrane region" description="Helical" evidence="2">
    <location>
        <begin position="30"/>
        <end position="50"/>
    </location>
</feature>
<dbReference type="InterPro" id="IPR006694">
    <property type="entry name" value="Fatty_acid_hydroxylase"/>
</dbReference>
<evidence type="ECO:0000313" key="4">
    <source>
        <dbReference type="EMBL" id="MEC4718324.1"/>
    </source>
</evidence>
<dbReference type="RefSeq" id="WP_326505073.1">
    <property type="nucleotide sequence ID" value="NZ_JAWIIV010000002.1"/>
</dbReference>
<sequence>MEIADSPMGERQRRYRAMYRERVTGWYNGYLHAILLFAPGTLAISIYIASLANIKWWEWLVVPVVFLGAQWVEYFIHRFLAHRPSRSPFWRLIYVRHTLMHHQFFTAEESRFATHLDWRVTLFPPFTLVVFTLLLVPPSLLAGWFLSSNVGWLIIATGTGNYLFYELLHFCCHIDDNLFVRHCPIVNTARRHHTAHHEMSIMMERNMGIVFPFWDWAYGTSDLDRGLLGHLFNGYSTRYIKKDMRRTVRTPYLLTRHRPHSEPQHAQSDTKA</sequence>
<evidence type="ECO:0000256" key="2">
    <source>
        <dbReference type="SAM" id="Phobius"/>
    </source>
</evidence>
<dbReference type="Proteomes" id="UP001352263">
    <property type="component" value="Unassembled WGS sequence"/>
</dbReference>
<dbReference type="Pfam" id="PF04116">
    <property type="entry name" value="FA_hydroxylase"/>
    <property type="match status" value="1"/>
</dbReference>
<feature type="transmembrane region" description="Helical" evidence="2">
    <location>
        <begin position="152"/>
        <end position="172"/>
    </location>
</feature>
<feature type="transmembrane region" description="Helical" evidence="2">
    <location>
        <begin position="56"/>
        <end position="76"/>
    </location>
</feature>
<keyword evidence="5" id="KW-1185">Reference proteome</keyword>
<accession>A0ABU6J3Y2</accession>
<keyword evidence="2" id="KW-1133">Transmembrane helix</keyword>
<feature type="compositionally biased region" description="Basic and acidic residues" evidence="1">
    <location>
        <begin position="260"/>
        <end position="272"/>
    </location>
</feature>
<dbReference type="EMBL" id="JAWIIV010000002">
    <property type="protein sequence ID" value="MEC4718324.1"/>
    <property type="molecule type" value="Genomic_DNA"/>
</dbReference>
<feature type="transmembrane region" description="Helical" evidence="2">
    <location>
        <begin position="126"/>
        <end position="146"/>
    </location>
</feature>
<feature type="region of interest" description="Disordered" evidence="1">
    <location>
        <begin position="253"/>
        <end position="272"/>
    </location>
</feature>
<reference evidence="4 5" key="1">
    <citation type="submission" date="2023-10" db="EMBL/GenBank/DDBJ databases">
        <title>Noviherbaspirillum sp. CPCC 100848 genome assembly.</title>
        <authorList>
            <person name="Li X.Y."/>
            <person name="Fang X.M."/>
        </authorList>
    </citation>
    <scope>NUCLEOTIDE SEQUENCE [LARGE SCALE GENOMIC DNA]</scope>
    <source>
        <strain evidence="4 5">CPCC 100848</strain>
    </source>
</reference>
<keyword evidence="2" id="KW-0472">Membrane</keyword>
<protein>
    <submittedName>
        <fullName evidence="4">Sterol desaturase family protein</fullName>
    </submittedName>
</protein>
<evidence type="ECO:0000256" key="1">
    <source>
        <dbReference type="SAM" id="MobiDB-lite"/>
    </source>
</evidence>
<gene>
    <name evidence="4" type="ORF">RY831_04135</name>
</gene>
<keyword evidence="2" id="KW-0812">Transmembrane</keyword>
<name>A0ABU6J3Y2_9BURK</name>
<evidence type="ECO:0000313" key="5">
    <source>
        <dbReference type="Proteomes" id="UP001352263"/>
    </source>
</evidence>